<evidence type="ECO:0000313" key="1">
    <source>
        <dbReference type="EMBL" id="CQR54309.1"/>
    </source>
</evidence>
<organism evidence="1 2">
    <name type="scientific">Paenibacillus riograndensis SBR5</name>
    <dbReference type="NCBI Taxonomy" id="1073571"/>
    <lineage>
        <taxon>Bacteria</taxon>
        <taxon>Bacillati</taxon>
        <taxon>Bacillota</taxon>
        <taxon>Bacilli</taxon>
        <taxon>Bacillales</taxon>
        <taxon>Paenibacillaceae</taxon>
        <taxon>Paenibacillus</taxon>
        <taxon>Paenibacillus sonchi group</taxon>
    </lineage>
</organism>
<accession>A0A0E4H876</accession>
<reference evidence="2" key="1">
    <citation type="submission" date="2015-03" db="EMBL/GenBank/DDBJ databases">
        <authorList>
            <person name="Wibberg D."/>
        </authorList>
    </citation>
    <scope>NUCLEOTIDE SEQUENCE [LARGE SCALE GENOMIC DNA]</scope>
</reference>
<dbReference type="KEGG" id="pri:PRIO_1899"/>
<name>A0A0E4H876_9BACL</name>
<gene>
    <name evidence="1" type="ORF">PRIO_1899</name>
</gene>
<dbReference type="HOGENOM" id="CLU_3219556_0_0_9"/>
<protein>
    <submittedName>
        <fullName evidence="1">Putative membrane protein</fullName>
    </submittedName>
</protein>
<evidence type="ECO:0000313" key="2">
    <source>
        <dbReference type="Proteomes" id="UP000033163"/>
    </source>
</evidence>
<dbReference type="EMBL" id="LN831776">
    <property type="protein sequence ID" value="CQR54309.1"/>
    <property type="molecule type" value="Genomic_DNA"/>
</dbReference>
<dbReference type="Proteomes" id="UP000033163">
    <property type="component" value="Chromosome I"/>
</dbReference>
<sequence length="44" mass="4627">MKRKVALLLAIGSIVLAVEARAWVMQTASAHSSIEPLTHGIGAE</sequence>
<dbReference type="AlphaFoldDB" id="A0A0E4H876"/>
<proteinExistence type="predicted"/>